<dbReference type="InterPro" id="IPR025345">
    <property type="entry name" value="DUF4249"/>
</dbReference>
<evidence type="ECO:0000313" key="1">
    <source>
        <dbReference type="EMBL" id="RAJ20592.1"/>
    </source>
</evidence>
<dbReference type="Proteomes" id="UP000248987">
    <property type="component" value="Unassembled WGS sequence"/>
</dbReference>
<dbReference type="OrthoDB" id="1430047at2"/>
<dbReference type="RefSeq" id="WP_066432972.1">
    <property type="nucleotide sequence ID" value="NZ_LZRN01000012.1"/>
</dbReference>
<dbReference type="AlphaFoldDB" id="A0A1A7R0R2"/>
<protein>
    <submittedName>
        <fullName evidence="1">Uncharacterized protein DUF4249</fullName>
    </submittedName>
</protein>
<organism evidence="1 2">
    <name type="scientific">Gelidibacter algens</name>
    <dbReference type="NCBI Taxonomy" id="49280"/>
    <lineage>
        <taxon>Bacteria</taxon>
        <taxon>Pseudomonadati</taxon>
        <taxon>Bacteroidota</taxon>
        <taxon>Flavobacteriia</taxon>
        <taxon>Flavobacteriales</taxon>
        <taxon>Flavobacteriaceae</taxon>
        <taxon>Gelidibacter</taxon>
    </lineage>
</organism>
<accession>A0A1A7R0R2</accession>
<sequence length="281" mass="31319">MTTLAKYIFLVITLTFMSCEDVIDLDLPAAAPRLVIEASLDWEKGTLGNEQTIKLSLSKPYFDADGITAVIGSSVKVTNDTDGTVFVFIDQNNGLYTTDSFIPILNQSYTLEVIHNGDTYIAHETLMPVVDIQDVRQSLEGGDDDEALDVTIYFNDPIAETNFYLLKFKEQGDLFPALFDLKDEFTNGNQMSAYFEKFNDEESDEEEFVSGDVVDIQFYGVSQQYYNYLHILIGQLNSGGGPFGSTPVGLKGNCLNTSNPSKTAFGYFRLTQVVQTSYIFQ</sequence>
<reference evidence="1 2" key="1">
    <citation type="submission" date="2018-06" db="EMBL/GenBank/DDBJ databases">
        <title>Genomic Encyclopedia of Archaeal and Bacterial Type Strains, Phase II (KMG-II): from individual species to whole genera.</title>
        <authorList>
            <person name="Goeker M."/>
        </authorList>
    </citation>
    <scope>NUCLEOTIDE SEQUENCE [LARGE SCALE GENOMIC DNA]</scope>
    <source>
        <strain evidence="1 2">DSM 12408</strain>
    </source>
</reference>
<dbReference type="PROSITE" id="PS51257">
    <property type="entry name" value="PROKAR_LIPOPROTEIN"/>
    <property type="match status" value="1"/>
</dbReference>
<dbReference type="STRING" id="49280.A9996_07900"/>
<proteinExistence type="predicted"/>
<dbReference type="Pfam" id="PF14054">
    <property type="entry name" value="DUF4249"/>
    <property type="match status" value="1"/>
</dbReference>
<keyword evidence="2" id="KW-1185">Reference proteome</keyword>
<dbReference type="EMBL" id="QLLQ01000015">
    <property type="protein sequence ID" value="RAJ20592.1"/>
    <property type="molecule type" value="Genomic_DNA"/>
</dbReference>
<evidence type="ECO:0000313" key="2">
    <source>
        <dbReference type="Proteomes" id="UP000248987"/>
    </source>
</evidence>
<comment type="caution">
    <text evidence="1">The sequence shown here is derived from an EMBL/GenBank/DDBJ whole genome shotgun (WGS) entry which is preliminary data.</text>
</comment>
<gene>
    <name evidence="1" type="ORF">LX77_03117</name>
</gene>
<name>A0A1A7R0R2_9FLAO</name>